<keyword evidence="1" id="KW-0812">Transmembrane</keyword>
<protein>
    <submittedName>
        <fullName evidence="3">Type II CAAX prenyl endopeptidase Rce1 family protein</fullName>
    </submittedName>
</protein>
<feature type="transmembrane region" description="Helical" evidence="1">
    <location>
        <begin position="125"/>
        <end position="149"/>
    </location>
</feature>
<proteinExistence type="predicted"/>
<comment type="caution">
    <text evidence="3">The sequence shown here is derived from an EMBL/GenBank/DDBJ whole genome shotgun (WGS) entry which is preliminary data.</text>
</comment>
<feature type="transmembrane region" description="Helical" evidence="1">
    <location>
        <begin position="155"/>
        <end position="177"/>
    </location>
</feature>
<sequence length="208" mass="22112">MLTQEVVNAAIQVAIALVIALLVWLFWGRKRAGFFRYSGLILPTMRSMGLALVIFALWSLVTAIIYFSPEFSDAASAGNTVAGMIRAQGFGTETVLLILIIAGVKTALSEEILFRGVLAKRLIGVFGFWVGNTIHALVFGGIHLLIFLVPGGPEFTPVLGAAFLLLPGTAGWLMALANEKLGNGSIAPGWLIHAMGNAISYPILAFVA</sequence>
<dbReference type="EMBL" id="JBHRSV010000028">
    <property type="protein sequence ID" value="MFC2927006.1"/>
    <property type="molecule type" value="Genomic_DNA"/>
</dbReference>
<feature type="transmembrane region" description="Helical" evidence="1">
    <location>
        <begin position="48"/>
        <end position="67"/>
    </location>
</feature>
<reference evidence="4" key="1">
    <citation type="journal article" date="2019" name="Int. J. Syst. Evol. Microbiol.">
        <title>The Global Catalogue of Microorganisms (GCM) 10K type strain sequencing project: providing services to taxonomists for standard genome sequencing and annotation.</title>
        <authorList>
            <consortium name="The Broad Institute Genomics Platform"/>
            <consortium name="The Broad Institute Genome Sequencing Center for Infectious Disease"/>
            <person name="Wu L."/>
            <person name="Ma J."/>
        </authorList>
    </citation>
    <scope>NUCLEOTIDE SEQUENCE [LARGE SCALE GENOMIC DNA]</scope>
    <source>
        <strain evidence="4">KCTC 52487</strain>
    </source>
</reference>
<evidence type="ECO:0000313" key="4">
    <source>
        <dbReference type="Proteomes" id="UP001595379"/>
    </source>
</evidence>
<keyword evidence="1" id="KW-0472">Membrane</keyword>
<gene>
    <name evidence="3" type="ORF">ACFOOR_12890</name>
</gene>
<organism evidence="3 4">
    <name type="scientific">Hyphobacterium vulgare</name>
    <dbReference type="NCBI Taxonomy" id="1736751"/>
    <lineage>
        <taxon>Bacteria</taxon>
        <taxon>Pseudomonadati</taxon>
        <taxon>Pseudomonadota</taxon>
        <taxon>Alphaproteobacteria</taxon>
        <taxon>Maricaulales</taxon>
        <taxon>Maricaulaceae</taxon>
        <taxon>Hyphobacterium</taxon>
    </lineage>
</organism>
<accession>A0ABV6ZZQ0</accession>
<feature type="transmembrane region" description="Helical" evidence="1">
    <location>
        <begin position="6"/>
        <end position="27"/>
    </location>
</feature>
<feature type="domain" description="CAAX prenyl protease 2/Lysostaphin resistance protein A-like" evidence="2">
    <location>
        <begin position="94"/>
        <end position="199"/>
    </location>
</feature>
<dbReference type="Pfam" id="PF02517">
    <property type="entry name" value="Rce1-like"/>
    <property type="match status" value="1"/>
</dbReference>
<evidence type="ECO:0000259" key="2">
    <source>
        <dbReference type="Pfam" id="PF02517"/>
    </source>
</evidence>
<name>A0ABV6ZZQ0_9PROT</name>
<keyword evidence="4" id="KW-1185">Reference proteome</keyword>
<evidence type="ECO:0000313" key="3">
    <source>
        <dbReference type="EMBL" id="MFC2927006.1"/>
    </source>
</evidence>
<dbReference type="InterPro" id="IPR003675">
    <property type="entry name" value="Rce1/LyrA-like_dom"/>
</dbReference>
<evidence type="ECO:0000256" key="1">
    <source>
        <dbReference type="SAM" id="Phobius"/>
    </source>
</evidence>
<dbReference type="RefSeq" id="WP_343162995.1">
    <property type="nucleotide sequence ID" value="NZ_JBHRSV010000028.1"/>
</dbReference>
<dbReference type="Proteomes" id="UP001595379">
    <property type="component" value="Unassembled WGS sequence"/>
</dbReference>
<keyword evidence="1" id="KW-1133">Transmembrane helix</keyword>
<feature type="transmembrane region" description="Helical" evidence="1">
    <location>
        <begin position="189"/>
        <end position="207"/>
    </location>
</feature>
<feature type="transmembrane region" description="Helical" evidence="1">
    <location>
        <begin position="87"/>
        <end position="104"/>
    </location>
</feature>